<feature type="signal peptide" evidence="5">
    <location>
        <begin position="1"/>
        <end position="23"/>
    </location>
</feature>
<proteinExistence type="inferred from homology"/>
<dbReference type="GeneID" id="93273170"/>
<evidence type="ECO:0000313" key="11">
    <source>
        <dbReference type="EMBL" id="SXF93496.1"/>
    </source>
</evidence>
<name>A0A264CAB4_KLEVA</name>
<evidence type="ECO:0000259" key="6">
    <source>
        <dbReference type="Pfam" id="PF00419"/>
    </source>
</evidence>
<comment type="similarity">
    <text evidence="2">Belongs to the fimbrial protein family.</text>
</comment>
<dbReference type="Proteomes" id="UP000516181">
    <property type="component" value="Chromosome"/>
</dbReference>
<dbReference type="KEGG" id="kpe:KPK_2636"/>
<evidence type="ECO:0000313" key="7">
    <source>
        <dbReference type="EMBL" id="CAH5983267.1"/>
    </source>
</evidence>
<dbReference type="Proteomes" id="UP000789617">
    <property type="component" value="Unassembled WGS sequence"/>
</dbReference>
<dbReference type="KEGG" id="kpk:A593_23410"/>
<dbReference type="EMBL" id="JARTTN020000001">
    <property type="protein sequence ID" value="MEC6057516.1"/>
    <property type="molecule type" value="Genomic_DNA"/>
</dbReference>
<feature type="domain" description="Fimbrial-type adhesion" evidence="6">
    <location>
        <begin position="29"/>
        <end position="175"/>
    </location>
</feature>
<dbReference type="GO" id="GO:0043709">
    <property type="term" value="P:cell adhesion involved in single-species biofilm formation"/>
    <property type="evidence" value="ECO:0007669"/>
    <property type="project" value="TreeGrafter"/>
</dbReference>
<protein>
    <submittedName>
        <fullName evidence="8">Ferrous iron transporter B</fullName>
    </submittedName>
    <submittedName>
        <fullName evidence="10">Fimbrial protein</fullName>
    </submittedName>
    <submittedName>
        <fullName evidence="7">Major fimbrial subunit LpfA</fullName>
    </submittedName>
</protein>
<evidence type="ECO:0000313" key="13">
    <source>
        <dbReference type="Proteomes" id="UP000516181"/>
    </source>
</evidence>
<dbReference type="InterPro" id="IPR036937">
    <property type="entry name" value="Adhesion_dom_fimbrial_sf"/>
</dbReference>
<evidence type="ECO:0000256" key="4">
    <source>
        <dbReference type="ARBA" id="ARBA00023263"/>
    </source>
</evidence>
<dbReference type="GO" id="GO:0009289">
    <property type="term" value="C:pilus"/>
    <property type="evidence" value="ECO:0007669"/>
    <property type="project" value="UniProtKB-SubCell"/>
</dbReference>
<dbReference type="InterPro" id="IPR050263">
    <property type="entry name" value="Bact_Fimbrial_Adh_Pro"/>
</dbReference>
<dbReference type="EMBL" id="BQTA01000008">
    <property type="protein sequence ID" value="GKJ94867.1"/>
    <property type="molecule type" value="Genomic_DNA"/>
</dbReference>
<dbReference type="OMA" id="NVQARFE"/>
<dbReference type="Proteomes" id="UP000258928">
    <property type="component" value="Unassembled WGS sequence"/>
</dbReference>
<organism evidence="10 13">
    <name type="scientific">Klebsiella variicola</name>
    <dbReference type="NCBI Taxonomy" id="244366"/>
    <lineage>
        <taxon>Bacteria</taxon>
        <taxon>Pseudomonadati</taxon>
        <taxon>Pseudomonadota</taxon>
        <taxon>Gammaproteobacteria</taxon>
        <taxon>Enterobacterales</taxon>
        <taxon>Enterobacteriaceae</taxon>
        <taxon>Klebsiella/Raoultella group</taxon>
        <taxon>Klebsiella</taxon>
        <taxon>Klebsiella pneumoniae complex</taxon>
    </lineage>
</organism>
<dbReference type="InterPro" id="IPR008966">
    <property type="entry name" value="Adhesion_dom_sf"/>
</dbReference>
<dbReference type="AlphaFoldDB" id="A0A264CAB4"/>
<dbReference type="PANTHER" id="PTHR33420">
    <property type="entry name" value="FIMBRIAL SUBUNIT ELFA-RELATED"/>
    <property type="match status" value="1"/>
</dbReference>
<dbReference type="Gene3D" id="2.60.40.1090">
    <property type="entry name" value="Fimbrial-type adhesion domain"/>
    <property type="match status" value="1"/>
</dbReference>
<comment type="subcellular location">
    <subcellularLocation>
        <location evidence="1">Fimbrium</location>
    </subcellularLocation>
</comment>
<reference evidence="7" key="4">
    <citation type="submission" date="2022-05" db="EMBL/GenBank/DDBJ databases">
        <authorList>
            <person name="Alioto T."/>
            <person name="Alioto T."/>
            <person name="Gomez Garrido J."/>
        </authorList>
    </citation>
    <scope>NUCLEOTIDE SEQUENCE</scope>
    <source>
        <strain evidence="7">0</strain>
    </source>
</reference>
<dbReference type="InterPro" id="IPR000259">
    <property type="entry name" value="Adhesion_dom_fimbrial"/>
</dbReference>
<keyword evidence="14" id="KW-1185">Reference proteome</keyword>
<feature type="chain" id="PRO_5015076781" evidence="5">
    <location>
        <begin position="24"/>
        <end position="176"/>
    </location>
</feature>
<dbReference type="KEGG" id="kvq:SP68_02160"/>
<dbReference type="EMBL" id="CP060807">
    <property type="protein sequence ID" value="QNP27208.1"/>
    <property type="molecule type" value="Genomic_DNA"/>
</dbReference>
<dbReference type="SUPFAM" id="SSF49401">
    <property type="entry name" value="Bacterial adhesins"/>
    <property type="match status" value="1"/>
</dbReference>
<evidence type="ECO:0000313" key="8">
    <source>
        <dbReference type="EMBL" id="GKJ94867.1"/>
    </source>
</evidence>
<evidence type="ECO:0000313" key="10">
    <source>
        <dbReference type="EMBL" id="QNP27208.1"/>
    </source>
</evidence>
<dbReference type="Proteomes" id="UP001176846">
    <property type="component" value="Unassembled WGS sequence"/>
</dbReference>
<keyword evidence="3 5" id="KW-0732">Signal</keyword>
<keyword evidence="4" id="KW-0281">Fimbrium</keyword>
<reference evidence="10 13" key="2">
    <citation type="submission" date="2020-08" db="EMBL/GenBank/DDBJ databases">
        <title>Complete genome sequence of Klebsiella pneumoniae KP2757.</title>
        <authorList>
            <person name="Zhang X."/>
        </authorList>
    </citation>
    <scope>NUCLEOTIDE SEQUENCE [LARGE SCALE GENOMIC DNA]</scope>
    <source>
        <strain evidence="10 13">KP2757</strain>
    </source>
</reference>
<accession>A0A264CAB4</accession>
<evidence type="ECO:0000313" key="12">
    <source>
        <dbReference type="Proteomes" id="UP000258928"/>
    </source>
</evidence>
<reference evidence="8" key="3">
    <citation type="journal article" date="2022" name="J. Appl. Microbiol.">
        <title>PCR-based ORF typing of Klebsiella pneumoniae for rapid identification of global clones and transmission events.</title>
        <authorList>
            <person name="Nonogaki R."/>
            <person name="Iijima A."/>
            <person name="Kawamura K."/>
            <person name="Kayama S."/>
            <person name="Sugai M."/>
            <person name="Yagi T."/>
            <person name="Arakawa Y."/>
            <person name="Doi Y."/>
            <person name="Suzuki M."/>
        </authorList>
    </citation>
    <scope>NUCLEOTIDE SEQUENCE</scope>
    <source>
        <strain evidence="8">NUKP-37</strain>
    </source>
</reference>
<evidence type="ECO:0000256" key="1">
    <source>
        <dbReference type="ARBA" id="ARBA00004561"/>
    </source>
</evidence>
<reference evidence="9" key="6">
    <citation type="submission" date="2024-01" db="EMBL/GenBank/DDBJ databases">
        <authorList>
            <person name="Macesic N."/>
        </authorList>
    </citation>
    <scope>NUCLEOTIDE SEQUENCE</scope>
    <source>
        <strain evidence="9">CPO071</strain>
    </source>
</reference>
<evidence type="ECO:0000256" key="2">
    <source>
        <dbReference type="ARBA" id="ARBA00006671"/>
    </source>
</evidence>
<evidence type="ECO:0000256" key="3">
    <source>
        <dbReference type="ARBA" id="ARBA00022729"/>
    </source>
</evidence>
<evidence type="ECO:0000313" key="14">
    <source>
        <dbReference type="Proteomes" id="UP000789617"/>
    </source>
</evidence>
<dbReference type="EMBL" id="CAJOXS020000001">
    <property type="protein sequence ID" value="CAH5983267.1"/>
    <property type="molecule type" value="Genomic_DNA"/>
</dbReference>
<reference evidence="11 12" key="1">
    <citation type="submission" date="2018-08" db="EMBL/GenBank/DDBJ databases">
        <authorList>
            <consortium name="Pathogen Informatics"/>
        </authorList>
    </citation>
    <scope>NUCLEOTIDE SEQUENCE [LARGE SCALE GENOMIC DNA]</scope>
    <source>
        <strain evidence="11 12">EuSCAPE_TR218</strain>
    </source>
</reference>
<dbReference type="RefSeq" id="WP_008804859.1">
    <property type="nucleotide sequence ID" value="NC_011283.1"/>
</dbReference>
<dbReference type="Proteomes" id="UP001060507">
    <property type="component" value="Unassembled WGS sequence"/>
</dbReference>
<dbReference type="EMBL" id="UKAS01000005">
    <property type="protein sequence ID" value="SXF93496.1"/>
    <property type="molecule type" value="Genomic_DNA"/>
</dbReference>
<dbReference type="PANTHER" id="PTHR33420:SF3">
    <property type="entry name" value="FIMBRIAL SUBUNIT ELFA"/>
    <property type="match status" value="1"/>
</dbReference>
<dbReference type="Pfam" id="PF00419">
    <property type="entry name" value="Fimbrial"/>
    <property type="match status" value="1"/>
</dbReference>
<evidence type="ECO:0000313" key="9">
    <source>
        <dbReference type="EMBL" id="MEC6057516.1"/>
    </source>
</evidence>
<sequence>MKKSLILVALTATAALSTSHAFAAAGTVNFVGNILDTACEVDVASQNQQVNLGNFYKSEFPNSGTKAAAKDFNIVLKNCPTTVTSTKVRFDGTPDLTNPNLLAIDTSASSAASGVAINLMTADKVDLPLHGENSYNYVLSSTQDNTLKFYAQYISTTASVTPGTANSVANFSIVYN</sequence>
<evidence type="ECO:0000256" key="5">
    <source>
        <dbReference type="SAM" id="SignalP"/>
    </source>
</evidence>
<gene>
    <name evidence="11" type="primary">fimA_2</name>
    <name evidence="7" type="ORF">AN2335V1_0857</name>
    <name evidence="10" type="ORF">IAP99_13125</name>
    <name evidence="8" type="ORF">NUKP37_28210</name>
    <name evidence="9" type="ORF">QAB22_013395</name>
    <name evidence="11" type="ORF">SAMEA3729809_02216</name>
</gene>
<reference evidence="9" key="5">
    <citation type="journal article" date="2023" name="Nat. Commun.">
        <title>Genomic dissection of endemic carbapenem resistance reveals metallo-beta-lactamase dissemination through clonal, plasmid and integron transfer.</title>
        <authorList>
            <person name="Macesic N."/>
            <person name="Hawkey J."/>
            <person name="Vezina B."/>
            <person name="Wisniewski J.A."/>
            <person name="Cottingham H."/>
            <person name="Blakeway L.V."/>
            <person name="Harshegyi T."/>
            <person name="Pragastis K."/>
            <person name="Badoordeen G.Z."/>
            <person name="Dennison A."/>
            <person name="Spelman D.W."/>
            <person name="Jenney A.W.J."/>
            <person name="Peleg A.Y."/>
        </authorList>
    </citation>
    <scope>NUCLEOTIDE SEQUENCE</scope>
    <source>
        <strain evidence="9">CPO071</strain>
    </source>
</reference>